<feature type="compositionally biased region" description="Basic and acidic residues" evidence="5">
    <location>
        <begin position="452"/>
        <end position="470"/>
    </location>
</feature>
<dbReference type="STRING" id="9305.ENSSHAP00000011087"/>
<dbReference type="InterPro" id="IPR010911">
    <property type="entry name" value="Rab_BD"/>
</dbReference>
<dbReference type="GO" id="GO:0031267">
    <property type="term" value="F:small GTPase binding"/>
    <property type="evidence" value="ECO:0007669"/>
    <property type="project" value="InterPro"/>
</dbReference>
<dbReference type="FunFam" id="3.30.40.10:FF:000018">
    <property type="entry name" value="Synaptotagmin-like 5, isoform CRA_a"/>
    <property type="match status" value="1"/>
</dbReference>
<reference evidence="7" key="2">
    <citation type="submission" date="2025-08" db="UniProtKB">
        <authorList>
            <consortium name="Ensembl"/>
        </authorList>
    </citation>
    <scope>IDENTIFICATION</scope>
</reference>
<feature type="region of interest" description="Disordered" evidence="5">
    <location>
        <begin position="267"/>
        <end position="354"/>
    </location>
</feature>
<feature type="domain" description="RabBD" evidence="6">
    <location>
        <begin position="4"/>
        <end position="124"/>
    </location>
</feature>
<evidence type="ECO:0000313" key="7">
    <source>
        <dbReference type="Ensembl" id="ENSSHAP00000011087.2"/>
    </source>
</evidence>
<dbReference type="GO" id="GO:0017022">
    <property type="term" value="F:myosin binding"/>
    <property type="evidence" value="ECO:0007669"/>
    <property type="project" value="TreeGrafter"/>
</dbReference>
<dbReference type="CDD" id="cd15752">
    <property type="entry name" value="FYVE_SlaC2-a"/>
    <property type="match status" value="1"/>
</dbReference>
<keyword evidence="1" id="KW-0479">Metal-binding</keyword>
<dbReference type="InterPro" id="IPR006788">
    <property type="entry name" value="Myrip/Melanophilin"/>
</dbReference>
<evidence type="ECO:0000313" key="8">
    <source>
        <dbReference type="Proteomes" id="UP000007648"/>
    </source>
</evidence>
<feature type="coiled-coil region" evidence="4">
    <location>
        <begin position="475"/>
        <end position="509"/>
    </location>
</feature>
<evidence type="ECO:0000256" key="2">
    <source>
        <dbReference type="ARBA" id="ARBA00022771"/>
    </source>
</evidence>
<protein>
    <submittedName>
        <fullName evidence="7">Melanophilin</fullName>
    </submittedName>
</protein>
<evidence type="ECO:0000256" key="1">
    <source>
        <dbReference type="ARBA" id="ARBA00022723"/>
    </source>
</evidence>
<reference evidence="7 8" key="1">
    <citation type="journal article" date="2011" name="Proc. Natl. Acad. Sci. U.S.A.">
        <title>Genetic diversity and population structure of the endangered marsupial Sarcophilus harrisii (Tasmanian devil).</title>
        <authorList>
            <person name="Miller W."/>
            <person name="Hayes V.M."/>
            <person name="Ratan A."/>
            <person name="Petersen D.C."/>
            <person name="Wittekindt N.E."/>
            <person name="Miller J."/>
            <person name="Walenz B."/>
            <person name="Knight J."/>
            <person name="Qi J."/>
            <person name="Zhao F."/>
            <person name="Wang Q."/>
            <person name="Bedoya-Reina O.C."/>
            <person name="Katiyar N."/>
            <person name="Tomsho L.P."/>
            <person name="Kasson L.M."/>
            <person name="Hardie R.A."/>
            <person name="Woodbridge P."/>
            <person name="Tindall E.A."/>
            <person name="Bertelsen M.F."/>
            <person name="Dixon D."/>
            <person name="Pyecroft S."/>
            <person name="Helgen K.M."/>
            <person name="Lesk A.M."/>
            <person name="Pringle T.H."/>
            <person name="Patterson N."/>
            <person name="Zhang Y."/>
            <person name="Kreiss A."/>
            <person name="Woods G.M."/>
            <person name="Jones M.E."/>
            <person name="Schuster S.C."/>
        </authorList>
    </citation>
    <scope>NUCLEOTIDE SEQUENCE [LARGE SCALE GENOMIC DNA]</scope>
</reference>
<keyword evidence="4" id="KW-0175">Coiled coil</keyword>
<dbReference type="eggNOG" id="ENOG502RJPZ">
    <property type="taxonomic scope" value="Eukaryota"/>
</dbReference>
<evidence type="ECO:0000259" key="6">
    <source>
        <dbReference type="PROSITE" id="PS50916"/>
    </source>
</evidence>
<dbReference type="GO" id="GO:0030864">
    <property type="term" value="C:cortical actin cytoskeleton"/>
    <property type="evidence" value="ECO:0007669"/>
    <property type="project" value="TreeGrafter"/>
</dbReference>
<keyword evidence="2" id="KW-0863">Zinc-finger</keyword>
<dbReference type="InterPro" id="IPR051745">
    <property type="entry name" value="Intracell_Transport_Effector"/>
</dbReference>
<feature type="region of interest" description="Disordered" evidence="5">
    <location>
        <begin position="213"/>
        <end position="254"/>
    </location>
</feature>
<feature type="region of interest" description="Disordered" evidence="5">
    <location>
        <begin position="386"/>
        <end position="473"/>
    </location>
</feature>
<reference evidence="7" key="3">
    <citation type="submission" date="2025-09" db="UniProtKB">
        <authorList>
            <consortium name="Ensembl"/>
        </authorList>
    </citation>
    <scope>IDENTIFICATION</scope>
</reference>
<gene>
    <name evidence="7" type="primary">MLPH</name>
</gene>
<dbReference type="InterPro" id="IPR011011">
    <property type="entry name" value="Znf_FYVE_PHD"/>
</dbReference>
<proteinExistence type="predicted"/>
<dbReference type="FunCoup" id="G3W6N2">
    <property type="interactions" value="16"/>
</dbReference>
<dbReference type="Pfam" id="PF04698">
    <property type="entry name" value="Rab_eff_C"/>
    <property type="match status" value="1"/>
</dbReference>
<dbReference type="Proteomes" id="UP000007648">
    <property type="component" value="Unassembled WGS sequence"/>
</dbReference>
<organism evidence="7 8">
    <name type="scientific">Sarcophilus harrisii</name>
    <name type="common">Tasmanian devil</name>
    <name type="synonym">Sarcophilus laniarius</name>
    <dbReference type="NCBI Taxonomy" id="9305"/>
    <lineage>
        <taxon>Eukaryota</taxon>
        <taxon>Metazoa</taxon>
        <taxon>Chordata</taxon>
        <taxon>Craniata</taxon>
        <taxon>Vertebrata</taxon>
        <taxon>Euteleostomi</taxon>
        <taxon>Mammalia</taxon>
        <taxon>Metatheria</taxon>
        <taxon>Dasyuromorphia</taxon>
        <taxon>Dasyuridae</taxon>
        <taxon>Sarcophilus</taxon>
    </lineage>
</organism>
<dbReference type="InterPro" id="IPR013083">
    <property type="entry name" value="Znf_RING/FYVE/PHD"/>
</dbReference>
<dbReference type="InParanoid" id="G3W6N2"/>
<dbReference type="RefSeq" id="XP_031824100.1">
    <property type="nucleotide sequence ID" value="XM_031968240.1"/>
</dbReference>
<evidence type="ECO:0000256" key="3">
    <source>
        <dbReference type="ARBA" id="ARBA00022833"/>
    </source>
</evidence>
<dbReference type="PANTHER" id="PTHR14555">
    <property type="entry name" value="MYELIN-ASSOCIATED OLIGODENDROCYTIC BASIC PROTEIN MOBP -RELATED"/>
    <property type="match status" value="1"/>
</dbReference>
<dbReference type="GeneTree" id="ENSGT00950000183138"/>
<dbReference type="CTD" id="79083"/>
<feature type="compositionally biased region" description="Basic and acidic residues" evidence="5">
    <location>
        <begin position="386"/>
        <end position="418"/>
    </location>
</feature>
<accession>G3W6N2</accession>
<dbReference type="InterPro" id="IPR037442">
    <property type="entry name" value="Melanophilin_FYVE-rel_dom"/>
</dbReference>
<dbReference type="PANTHER" id="PTHR14555:SF1">
    <property type="entry name" value="MELANOPHILIN"/>
    <property type="match status" value="1"/>
</dbReference>
<dbReference type="GeneID" id="100921963"/>
<dbReference type="AlphaFoldDB" id="G3W6N2"/>
<dbReference type="Gene3D" id="3.30.40.10">
    <property type="entry name" value="Zinc/RING finger domain, C3HC4 (zinc finger)"/>
    <property type="match status" value="1"/>
</dbReference>
<dbReference type="Ensembl" id="ENSSHAT00000011181.2">
    <property type="protein sequence ID" value="ENSSHAP00000011087.2"/>
    <property type="gene ID" value="ENSSHAG00000009549.2"/>
</dbReference>
<dbReference type="GO" id="GO:0006886">
    <property type="term" value="P:intracellular protein transport"/>
    <property type="evidence" value="ECO:0007669"/>
    <property type="project" value="InterPro"/>
</dbReference>
<name>G3W6N2_SARHA</name>
<keyword evidence="3" id="KW-0862">Zinc</keyword>
<dbReference type="PROSITE" id="PS50916">
    <property type="entry name" value="RABBD"/>
    <property type="match status" value="1"/>
</dbReference>
<evidence type="ECO:0000256" key="4">
    <source>
        <dbReference type="SAM" id="Coils"/>
    </source>
</evidence>
<evidence type="ECO:0000256" key="5">
    <source>
        <dbReference type="SAM" id="MobiDB-lite"/>
    </source>
</evidence>
<dbReference type="GO" id="GO:0008270">
    <property type="term" value="F:zinc ion binding"/>
    <property type="evidence" value="ECO:0007669"/>
    <property type="project" value="UniProtKB-KW"/>
</dbReference>
<feature type="region of interest" description="Disordered" evidence="5">
    <location>
        <begin position="153"/>
        <end position="201"/>
    </location>
</feature>
<dbReference type="Pfam" id="PF02318">
    <property type="entry name" value="FYVE_2"/>
    <property type="match status" value="1"/>
</dbReference>
<feature type="region of interest" description="Disordered" evidence="5">
    <location>
        <begin position="571"/>
        <end position="594"/>
    </location>
</feature>
<feature type="coiled-coil region" evidence="4">
    <location>
        <begin position="29"/>
        <end position="56"/>
    </location>
</feature>
<dbReference type="InterPro" id="IPR041282">
    <property type="entry name" value="FYVE_2"/>
</dbReference>
<dbReference type="OrthoDB" id="10072397at2759"/>
<feature type="compositionally biased region" description="Polar residues" evidence="5">
    <location>
        <begin position="341"/>
        <end position="354"/>
    </location>
</feature>
<sequence length="610" mass="67726">MGRKLDLSKLTDEEAKHIWEVVQRDFDLRKKEEERLEELKGKIQKESTKKEVLSDQAQLNETHCGHCLQPYRFLLNSKRQCLDCQLYTCKKCGTYNRREQGWVCDPCQLARVVKTGSLEWYYEHVRARFKRFGSDKVMRSLWGRLHHGPGSSPALGLHSRAHSVPDVHSGGQFSPAGGSGDSGRTSGEEALGGPEAPRPGREKRLLSVHLFDFDLDSDPPAQPRPQSPQRSPTALDGLQTLPGAPSASVHDEEAASLRDALVSHTGLTPESQDVLEEQGRSSPQGSLPGDSSLERKPSPDGEATGSDQPQLQYFADLDTSDEDLGKTPKMAVPPYDAKRGSWTSSPESMAHSETQILSDVNRRIRVVECLLARLEERILVPREESLGPEAHTDADLEEEALKRKLGELTSKVSDKGGSSEEEEEDGQSGLIPGRSSAPGTRPVEAQQTGQTHGEENRFPDLEEQVPRTRTPDSALSELEDRVALTATEVQHAKREVSDIKSRIAALSAAGLPVTTWEKPRKKSNLQILPLQLSKNSLGDENPEDSEVIKVMSRPHVPKRIFNNSLKLQDRNDGLFNRKSPYRGSLTQRNPNGKNRRVDHIFAKPVMTHQP</sequence>
<keyword evidence="8" id="KW-1185">Reference proteome</keyword>
<dbReference type="SUPFAM" id="SSF57903">
    <property type="entry name" value="FYVE/PHD zinc finger"/>
    <property type="match status" value="1"/>
</dbReference>
<dbReference type="KEGG" id="shr:100921963"/>
<dbReference type="GO" id="GO:0003779">
    <property type="term" value="F:actin binding"/>
    <property type="evidence" value="ECO:0007669"/>
    <property type="project" value="TreeGrafter"/>
</dbReference>